<name>A0A364JSF6_9HYPH</name>
<gene>
    <name evidence="5" type="ORF">C7374_1167</name>
</gene>
<keyword evidence="2" id="KW-0238">DNA-binding</keyword>
<evidence type="ECO:0000313" key="5">
    <source>
        <dbReference type="EMBL" id="RAK26090.1"/>
    </source>
</evidence>
<dbReference type="PROSITE" id="PS50949">
    <property type="entry name" value="HTH_GNTR"/>
    <property type="match status" value="1"/>
</dbReference>
<dbReference type="RefSeq" id="WP_111576176.1">
    <property type="nucleotide sequence ID" value="NZ_JBHEEY010000015.1"/>
</dbReference>
<evidence type="ECO:0000313" key="6">
    <source>
        <dbReference type="Proteomes" id="UP000249453"/>
    </source>
</evidence>
<dbReference type="OrthoDB" id="9809707at2"/>
<evidence type="ECO:0000256" key="2">
    <source>
        <dbReference type="ARBA" id="ARBA00023125"/>
    </source>
</evidence>
<sequence>MSQTLTNRTIEALKNYISENKLKPGEKLPTLHELAEQFSVSRTIIREAVIALRTEGHLISRHGVGVFISEKSPLQPAYSEEISSLAPLTQMKASTIDLLELRLAFEVHAAGLAARRHTWAQEAKIWEIHQNFQKSLDNKEKLDQLDLAFHQSIAEATNNNAFLEFFQLMSLRIIPQPAFSEKLFPDLITRDYIQMTIDEHQSICEAISAQNNEAAKKAMHAHLTRSHRRYSQTQLTELK</sequence>
<evidence type="ECO:0000256" key="3">
    <source>
        <dbReference type="ARBA" id="ARBA00023163"/>
    </source>
</evidence>
<dbReference type="SUPFAM" id="SSF46785">
    <property type="entry name" value="Winged helix' DNA-binding domain"/>
    <property type="match status" value="1"/>
</dbReference>
<dbReference type="EMBL" id="QLMK01000016">
    <property type="protein sequence ID" value="RAK26090.1"/>
    <property type="molecule type" value="Genomic_DNA"/>
</dbReference>
<dbReference type="AlphaFoldDB" id="A0A364JSF6"/>
<dbReference type="GO" id="GO:0003677">
    <property type="term" value="F:DNA binding"/>
    <property type="evidence" value="ECO:0007669"/>
    <property type="project" value="UniProtKB-KW"/>
</dbReference>
<dbReference type="InterPro" id="IPR011711">
    <property type="entry name" value="GntR_C"/>
</dbReference>
<dbReference type="SMART" id="SM00895">
    <property type="entry name" value="FCD"/>
    <property type="match status" value="1"/>
</dbReference>
<dbReference type="PRINTS" id="PR00035">
    <property type="entry name" value="HTHGNTR"/>
</dbReference>
<proteinExistence type="predicted"/>
<keyword evidence="1" id="KW-0805">Transcription regulation</keyword>
<evidence type="ECO:0000259" key="4">
    <source>
        <dbReference type="PROSITE" id="PS50949"/>
    </source>
</evidence>
<dbReference type="SUPFAM" id="SSF48008">
    <property type="entry name" value="GntR ligand-binding domain-like"/>
    <property type="match status" value="1"/>
</dbReference>
<dbReference type="InterPro" id="IPR008920">
    <property type="entry name" value="TF_FadR/GntR_C"/>
</dbReference>
<protein>
    <submittedName>
        <fullName evidence="5">GntR family transcriptional regulator</fullName>
    </submittedName>
</protein>
<keyword evidence="6" id="KW-1185">Reference proteome</keyword>
<evidence type="ECO:0000256" key="1">
    <source>
        <dbReference type="ARBA" id="ARBA00023015"/>
    </source>
</evidence>
<dbReference type="Proteomes" id="UP000249453">
    <property type="component" value="Unassembled WGS sequence"/>
</dbReference>
<dbReference type="PANTHER" id="PTHR43537:SF5">
    <property type="entry name" value="UXU OPERON TRANSCRIPTIONAL REGULATOR"/>
    <property type="match status" value="1"/>
</dbReference>
<dbReference type="PANTHER" id="PTHR43537">
    <property type="entry name" value="TRANSCRIPTIONAL REGULATOR, GNTR FAMILY"/>
    <property type="match status" value="1"/>
</dbReference>
<reference evidence="5 6" key="1">
    <citation type="submission" date="2018-06" db="EMBL/GenBank/DDBJ databases">
        <title>Genomic Encyclopedia of Type Strains, Phase IV (KMG-IV): sequencing the most valuable type-strain genomes for metagenomic binning, comparative biology and taxonomic classification.</title>
        <authorList>
            <person name="Goeker M."/>
        </authorList>
    </citation>
    <scope>NUCLEOTIDE SEQUENCE [LARGE SCALE GENOMIC DNA]</scope>
    <source>
        <strain evidence="5 6">DSM 26720</strain>
    </source>
</reference>
<dbReference type="Pfam" id="PF00392">
    <property type="entry name" value="GntR"/>
    <property type="match status" value="1"/>
</dbReference>
<accession>A0A364JSF6</accession>
<dbReference type="InterPro" id="IPR036390">
    <property type="entry name" value="WH_DNA-bd_sf"/>
</dbReference>
<dbReference type="Pfam" id="PF07729">
    <property type="entry name" value="FCD"/>
    <property type="match status" value="1"/>
</dbReference>
<dbReference type="GO" id="GO:0003700">
    <property type="term" value="F:DNA-binding transcription factor activity"/>
    <property type="evidence" value="ECO:0007669"/>
    <property type="project" value="InterPro"/>
</dbReference>
<dbReference type="InterPro" id="IPR000524">
    <property type="entry name" value="Tscrpt_reg_HTH_GntR"/>
</dbReference>
<dbReference type="InterPro" id="IPR036388">
    <property type="entry name" value="WH-like_DNA-bd_sf"/>
</dbReference>
<dbReference type="CDD" id="cd07377">
    <property type="entry name" value="WHTH_GntR"/>
    <property type="match status" value="1"/>
</dbReference>
<dbReference type="Gene3D" id="1.20.120.530">
    <property type="entry name" value="GntR ligand-binding domain-like"/>
    <property type="match status" value="1"/>
</dbReference>
<dbReference type="Gene3D" id="1.10.10.10">
    <property type="entry name" value="Winged helix-like DNA-binding domain superfamily/Winged helix DNA-binding domain"/>
    <property type="match status" value="1"/>
</dbReference>
<organism evidence="5 6">
    <name type="scientific">Falsochrobactrum ovis</name>
    <dbReference type="NCBI Taxonomy" id="1293442"/>
    <lineage>
        <taxon>Bacteria</taxon>
        <taxon>Pseudomonadati</taxon>
        <taxon>Pseudomonadota</taxon>
        <taxon>Alphaproteobacteria</taxon>
        <taxon>Hyphomicrobiales</taxon>
        <taxon>Brucellaceae</taxon>
        <taxon>Falsochrobactrum</taxon>
    </lineage>
</organism>
<feature type="domain" description="HTH gntR-type" evidence="4">
    <location>
        <begin position="3"/>
        <end position="71"/>
    </location>
</feature>
<keyword evidence="3" id="KW-0804">Transcription</keyword>
<comment type="caution">
    <text evidence="5">The sequence shown here is derived from an EMBL/GenBank/DDBJ whole genome shotgun (WGS) entry which is preliminary data.</text>
</comment>
<dbReference type="SMART" id="SM00345">
    <property type="entry name" value="HTH_GNTR"/>
    <property type="match status" value="1"/>
</dbReference>